<organism evidence="4 5">
    <name type="scientific">Glonium stellatum</name>
    <dbReference type="NCBI Taxonomy" id="574774"/>
    <lineage>
        <taxon>Eukaryota</taxon>
        <taxon>Fungi</taxon>
        <taxon>Dikarya</taxon>
        <taxon>Ascomycota</taxon>
        <taxon>Pezizomycotina</taxon>
        <taxon>Dothideomycetes</taxon>
        <taxon>Pleosporomycetidae</taxon>
        <taxon>Gloniales</taxon>
        <taxon>Gloniaceae</taxon>
        <taxon>Glonium</taxon>
    </lineage>
</organism>
<dbReference type="PANTHER" id="PTHR37543">
    <property type="entry name" value="CCCH ZINC FINGER DNA BINDING PROTEIN (AFU_ORTHOLOGUE AFUA_5G12760)"/>
    <property type="match status" value="1"/>
</dbReference>
<reference evidence="4 5" key="1">
    <citation type="journal article" date="2016" name="Nat. Commun.">
        <title>Ectomycorrhizal ecology is imprinted in the genome of the dominant symbiotic fungus Cenococcum geophilum.</title>
        <authorList>
            <consortium name="DOE Joint Genome Institute"/>
            <person name="Peter M."/>
            <person name="Kohler A."/>
            <person name="Ohm R.A."/>
            <person name="Kuo A."/>
            <person name="Krutzmann J."/>
            <person name="Morin E."/>
            <person name="Arend M."/>
            <person name="Barry K.W."/>
            <person name="Binder M."/>
            <person name="Choi C."/>
            <person name="Clum A."/>
            <person name="Copeland A."/>
            <person name="Grisel N."/>
            <person name="Haridas S."/>
            <person name="Kipfer T."/>
            <person name="LaButti K."/>
            <person name="Lindquist E."/>
            <person name="Lipzen A."/>
            <person name="Maire R."/>
            <person name="Meier B."/>
            <person name="Mihaltcheva S."/>
            <person name="Molinier V."/>
            <person name="Murat C."/>
            <person name="Poggeler S."/>
            <person name="Quandt C.A."/>
            <person name="Sperisen C."/>
            <person name="Tritt A."/>
            <person name="Tisserant E."/>
            <person name="Crous P.W."/>
            <person name="Henrissat B."/>
            <person name="Nehls U."/>
            <person name="Egli S."/>
            <person name="Spatafora J.W."/>
            <person name="Grigoriev I.V."/>
            <person name="Martin F.M."/>
        </authorList>
    </citation>
    <scope>NUCLEOTIDE SEQUENCE [LARGE SCALE GENOMIC DNA]</scope>
    <source>
        <strain evidence="4 5">CBS 207.34</strain>
    </source>
</reference>
<dbReference type="AlphaFoldDB" id="A0A8E2JSR2"/>
<proteinExistence type="predicted"/>
<evidence type="ECO:0000256" key="1">
    <source>
        <dbReference type="PROSITE-ProRule" id="PRU00723"/>
    </source>
</evidence>
<keyword evidence="1" id="KW-0863">Zinc-finger</keyword>
<feature type="domain" description="C3H1-type" evidence="3">
    <location>
        <begin position="282"/>
        <end position="309"/>
    </location>
</feature>
<dbReference type="OrthoDB" id="2270193at2759"/>
<feature type="region of interest" description="Disordered" evidence="2">
    <location>
        <begin position="495"/>
        <end position="525"/>
    </location>
</feature>
<dbReference type="PANTHER" id="PTHR37543:SF1">
    <property type="entry name" value="CCCH ZINC FINGER DNA BINDING PROTEIN (AFU_ORTHOLOGUE AFUA_5G12760)"/>
    <property type="match status" value="1"/>
</dbReference>
<gene>
    <name evidence="4" type="ORF">AOQ84DRAFT_47470</name>
</gene>
<evidence type="ECO:0000313" key="5">
    <source>
        <dbReference type="Proteomes" id="UP000250140"/>
    </source>
</evidence>
<protein>
    <recommendedName>
        <fullName evidence="3">C3H1-type domain-containing protein</fullName>
    </recommendedName>
</protein>
<dbReference type="InterPro" id="IPR057654">
    <property type="entry name" value="Znf-CCCH_tandem"/>
</dbReference>
<dbReference type="Pfam" id="PF25542">
    <property type="entry name" value="zf-CCCH_12"/>
    <property type="match status" value="1"/>
</dbReference>
<dbReference type="Proteomes" id="UP000250140">
    <property type="component" value="Unassembled WGS sequence"/>
</dbReference>
<dbReference type="PROSITE" id="PS50103">
    <property type="entry name" value="ZF_C3H1"/>
    <property type="match status" value="1"/>
</dbReference>
<dbReference type="InterPro" id="IPR057683">
    <property type="entry name" value="DUF7923"/>
</dbReference>
<evidence type="ECO:0000256" key="2">
    <source>
        <dbReference type="SAM" id="MobiDB-lite"/>
    </source>
</evidence>
<dbReference type="Pfam" id="PF00642">
    <property type="entry name" value="zf-CCCH"/>
    <property type="match status" value="1"/>
</dbReference>
<dbReference type="EMBL" id="KV749717">
    <property type="protein sequence ID" value="OCL08103.1"/>
    <property type="molecule type" value="Genomic_DNA"/>
</dbReference>
<evidence type="ECO:0000313" key="4">
    <source>
        <dbReference type="EMBL" id="OCL08103.1"/>
    </source>
</evidence>
<name>A0A8E2JSR2_9PEZI</name>
<dbReference type="Pfam" id="PF25543">
    <property type="entry name" value="zf-CCCH_tandem"/>
    <property type="match status" value="1"/>
</dbReference>
<dbReference type="Pfam" id="PF25540">
    <property type="entry name" value="DUF7923"/>
    <property type="match status" value="1"/>
</dbReference>
<dbReference type="GO" id="GO:0008270">
    <property type="term" value="F:zinc ion binding"/>
    <property type="evidence" value="ECO:0007669"/>
    <property type="project" value="UniProtKB-KW"/>
</dbReference>
<dbReference type="SMART" id="SM00356">
    <property type="entry name" value="ZnF_C3H1"/>
    <property type="match status" value="1"/>
</dbReference>
<keyword evidence="5" id="KW-1185">Reference proteome</keyword>
<accession>A0A8E2JSR2</accession>
<feature type="zinc finger region" description="C3H1-type" evidence="1">
    <location>
        <begin position="282"/>
        <end position="309"/>
    </location>
</feature>
<keyword evidence="1" id="KW-0479">Metal-binding</keyword>
<dbReference type="InterPro" id="IPR000571">
    <property type="entry name" value="Znf_CCCH"/>
</dbReference>
<sequence>MLGDAELEALDAQLGDFRVSSTKHHDILQAVIQKYGTLLESYRTLRSDYEEEKESRERYKKLSREQVRNPFVLVLVDGDGYVFNDDLIRANAEGGSNAAQLLNSCIREYLPRVLKDSDQCRIMVRIYANLAGLSKALSKAKLVGPEKRSLAPFAASFTRSQDLFDYIDADDKKEGADFKIREMFRLFAENSQCKHIFFAGCHDTGYLSLLTPYRGKADRITLIRTRAFSSEYTSLGLGIVDFQTVFRTFSLPIMPIAANNGTKNVLPIQPQSPIIDHKLLAANTTRICKYFQIGNCRFGNTCANAHIFLDGRRATVPETNILPWGGLGPTMAAQGNPITWKPPNFVQPLPMDGTQQRNRDNLTDDLPISTPQTEGLIPVNKDGERLDTVIPKPAPEEWSIYNQRVKQQKPCNNFYMRDQCLIHNCTLDHKPLEPGALHVLTYILKGYPCPRKGRCRSTDCYNGHICQKNGCYGKGCRLNYYMHSMDPKVADWVMPTSLPGTDDSSEKSPTESLEEMMSPVGGAPV</sequence>
<keyword evidence="1" id="KW-0862">Zinc</keyword>
<evidence type="ECO:0000259" key="3">
    <source>
        <dbReference type="PROSITE" id="PS50103"/>
    </source>
</evidence>